<dbReference type="PRINTS" id="PR00150">
    <property type="entry name" value="PEPCARBXLASE"/>
</dbReference>
<dbReference type="Proteomes" id="UP000447545">
    <property type="component" value="Unassembled WGS sequence"/>
</dbReference>
<name>A0A7K1GF46_9FLAO</name>
<dbReference type="EMBL" id="WJYA01000005">
    <property type="protein sequence ID" value="MTE27084.1"/>
    <property type="molecule type" value="Genomic_DNA"/>
</dbReference>
<comment type="function">
    <text evidence="1">Forms oxaloacetate, a four-carbon dicarboxylic acid source for the tricarboxylic acid cycle.</text>
</comment>
<evidence type="ECO:0000313" key="4">
    <source>
        <dbReference type="Proteomes" id="UP000447545"/>
    </source>
</evidence>
<dbReference type="RefSeq" id="WP_155089103.1">
    <property type="nucleotide sequence ID" value="NZ_WJYA01000005.1"/>
</dbReference>
<accession>A0A7K1GF46</accession>
<keyword evidence="4" id="KW-1185">Reference proteome</keyword>
<evidence type="ECO:0000256" key="1">
    <source>
        <dbReference type="ARBA" id="ARBA00003670"/>
    </source>
</evidence>
<dbReference type="Pfam" id="PF00311">
    <property type="entry name" value="PEPcase"/>
    <property type="match status" value="2"/>
</dbReference>
<dbReference type="GO" id="GO:0015977">
    <property type="term" value="P:carbon fixation"/>
    <property type="evidence" value="ECO:0007669"/>
    <property type="project" value="InterPro"/>
</dbReference>
<dbReference type="AlphaFoldDB" id="A0A7K1GF46"/>
<dbReference type="PANTHER" id="PTHR30523:SF6">
    <property type="entry name" value="PHOSPHOENOLPYRUVATE CARBOXYLASE"/>
    <property type="match status" value="1"/>
</dbReference>
<evidence type="ECO:0000256" key="2">
    <source>
        <dbReference type="ARBA" id="ARBA00022419"/>
    </source>
</evidence>
<organism evidence="3 4">
    <name type="scientific">Winogradskyella ouciana</name>
    <dbReference type="NCBI Taxonomy" id="2608631"/>
    <lineage>
        <taxon>Bacteria</taxon>
        <taxon>Pseudomonadati</taxon>
        <taxon>Bacteroidota</taxon>
        <taxon>Flavobacteriia</taxon>
        <taxon>Flavobacteriales</taxon>
        <taxon>Flavobacteriaceae</taxon>
        <taxon>Winogradskyella</taxon>
    </lineage>
</organism>
<dbReference type="GO" id="GO:0005829">
    <property type="term" value="C:cytosol"/>
    <property type="evidence" value="ECO:0007669"/>
    <property type="project" value="TreeGrafter"/>
</dbReference>
<protein>
    <recommendedName>
        <fullName evidence="2">Phosphoenolpyruvate carboxylase</fullName>
    </recommendedName>
</protein>
<dbReference type="GO" id="GO:0008964">
    <property type="term" value="F:phosphoenolpyruvate carboxylase activity"/>
    <property type="evidence" value="ECO:0007669"/>
    <property type="project" value="InterPro"/>
</dbReference>
<proteinExistence type="predicted"/>
<dbReference type="SUPFAM" id="SSF51621">
    <property type="entry name" value="Phosphoenolpyruvate/pyruvate domain"/>
    <property type="match status" value="1"/>
</dbReference>
<dbReference type="InterPro" id="IPR021135">
    <property type="entry name" value="PEP_COase"/>
</dbReference>
<dbReference type="InterPro" id="IPR015813">
    <property type="entry name" value="Pyrv/PenolPyrv_kinase-like_dom"/>
</dbReference>
<comment type="caution">
    <text evidence="3">The sequence shown here is derived from an EMBL/GenBank/DDBJ whole genome shotgun (WGS) entry which is preliminary data.</text>
</comment>
<gene>
    <name evidence="3" type="ORF">F1003_09120</name>
</gene>
<dbReference type="GO" id="GO:0006099">
    <property type="term" value="P:tricarboxylic acid cycle"/>
    <property type="evidence" value="ECO:0007669"/>
    <property type="project" value="InterPro"/>
</dbReference>
<sequence length="860" mass="98276">MPTQPKLTRFNQNVLSKYQIYNSIFMTLPFDNVTKTGALLPLFHETCQKGFANQEDPTTIVNEFFKKYQGRRSKESQINLLFRFIQYIERQVVLFDAIEDAAFPIVNNMDGIGTLRSLKESVTAENKLDTLRKYLEEFKVRIVLTAHPTQFYPGSVLGIITDLTEAIRENDLLRINDLLAQLGKTPFFKHKKPTPFDEAVSLIWYLENVFYKSFGTIYDYIQQNIFDGKQIDNDIINIGFWPGGDRDGNPFVTPEITLNVAKRLHDTVIKNYYRDVRRLKRKLTFVGVEERINVLEKELYKIITNKSSNLTAESFASELEVIKNVITKEHQSLYVSEINSLLNKIHLFGFHFANLDIRQDSRKHNQFFNDMVNALIENGSTIFPKNYHDLSEKEQIKILSKVEGEIDLGIIKDDETLKALKTMKVIKTIQGTNGEKAANRYIISNNQTTLNVMQLFAMLKLVAFHDKLTVDIGPLFETITDLENAPAVMEELYTNPEYAAHLKSRGNKQTIMLGFSDGTKDGGYLMANWAIYKAKENLTKVSRAHGIKVIFFDGRGGPPARGGGKTHNFYASLGPTIEDKEVQLTIQGQTISSNFGTLESSQYNLEQLISSGIYNSISNKDLSMTPENREVMTDLSERSYKAYSDFKAHPKFISYLEHMSTLKYYAKTNIGSRPSKRGKSKGLVFEDLRAIPFVGSWSQLKQNVPGFFGVGTALKHYEETGNFEQVKNLFKTSDFFKTLIENSMMSLSKSFFDLTRYMAEDPEYGEFWKIIYNEYETSKRLILKLTGYKELMQEEPTGKASIAMRESIVLPLLTIQQYALKKIQELEKSGAKPDDEQMKVYASMVTRSLFGNINASRNSA</sequence>
<keyword evidence="3" id="KW-0670">Pyruvate</keyword>
<evidence type="ECO:0000313" key="3">
    <source>
        <dbReference type="EMBL" id="MTE27084.1"/>
    </source>
</evidence>
<dbReference type="PANTHER" id="PTHR30523">
    <property type="entry name" value="PHOSPHOENOLPYRUVATE CARBOXYLASE"/>
    <property type="match status" value="1"/>
</dbReference>
<reference evidence="3 4" key="1">
    <citation type="submission" date="2019-11" db="EMBL/GenBank/DDBJ databases">
        <title>Winogradskyella ouciana sp. nov., isolated from the hadal seawater of the Mariana Trench.</title>
        <authorList>
            <person name="Liu R."/>
        </authorList>
    </citation>
    <scope>NUCLEOTIDE SEQUENCE [LARGE SCALE GENOMIC DNA]</scope>
    <source>
        <strain evidence="3 4">ZXX205</strain>
    </source>
</reference>